<evidence type="ECO:0000313" key="2">
    <source>
        <dbReference type="Proteomes" id="UP000054815"/>
    </source>
</evidence>
<dbReference type="Proteomes" id="UP000054815">
    <property type="component" value="Unassembled WGS sequence"/>
</dbReference>
<protein>
    <submittedName>
        <fullName evidence="1">Uncharacterized protein</fullName>
    </submittedName>
</protein>
<comment type="caution">
    <text evidence="1">The sequence shown here is derived from an EMBL/GenBank/DDBJ whole genome shotgun (WGS) entry which is preliminary data.</text>
</comment>
<evidence type="ECO:0000313" key="1">
    <source>
        <dbReference type="EMBL" id="KRX98472.1"/>
    </source>
</evidence>
<proteinExistence type="predicted"/>
<organism evidence="1 2">
    <name type="scientific">Trichinella pseudospiralis</name>
    <name type="common">Parasitic roundworm</name>
    <dbReference type="NCBI Taxonomy" id="6337"/>
    <lineage>
        <taxon>Eukaryota</taxon>
        <taxon>Metazoa</taxon>
        <taxon>Ecdysozoa</taxon>
        <taxon>Nematoda</taxon>
        <taxon>Enoplea</taxon>
        <taxon>Dorylaimia</taxon>
        <taxon>Trichinellida</taxon>
        <taxon>Trichinellidae</taxon>
        <taxon>Trichinella</taxon>
    </lineage>
</organism>
<gene>
    <name evidence="1" type="ORF">T4E_718</name>
</gene>
<reference evidence="1 2" key="1">
    <citation type="submission" date="2015-01" db="EMBL/GenBank/DDBJ databases">
        <title>Evolution of Trichinella species and genotypes.</title>
        <authorList>
            <person name="Korhonen P.K."/>
            <person name="Edoardo P."/>
            <person name="Giuseppe L.R."/>
            <person name="Gasser R.B."/>
        </authorList>
    </citation>
    <scope>NUCLEOTIDE SEQUENCE [LARGE SCALE GENOMIC DNA]</scope>
    <source>
        <strain evidence="1">ISS141</strain>
    </source>
</reference>
<feature type="non-terminal residue" evidence="1">
    <location>
        <position position="1"/>
    </location>
</feature>
<name>A0A0V0YDU4_TRIPS</name>
<dbReference type="EMBL" id="JYDU01000021">
    <property type="protein sequence ID" value="KRX98472.1"/>
    <property type="molecule type" value="Genomic_DNA"/>
</dbReference>
<dbReference type="AlphaFoldDB" id="A0A0V0YDU4"/>
<accession>A0A0V0YDU4</accession>
<sequence length="71" mass="8244">LRLNCAEIEDGTEQTVKKFWQLDSLGQQQPHVQDTISAQFNANAASKARPIETQMTDTDFPMFRKWNIKYL</sequence>